<gene>
    <name evidence="1" type="ORF">HPB50_008591</name>
</gene>
<comment type="caution">
    <text evidence="1">The sequence shown here is derived from an EMBL/GenBank/DDBJ whole genome shotgun (WGS) entry which is preliminary data.</text>
</comment>
<sequence length="203" mass="21725">MAVRARRHNKMGAFLLFRTRGTEAEKGTIPRERAPFTTPGRERSASSCCPRLAPTLAAVSATSSSGGPASSSGATDQKQQKVRGVQAQVVGAPHLSPLHPFGRSKQRLFQLPFRGERASEAYDEGTQPASFHSSLALFAWVHVSWVVAFTAAAAACPLAADARRGERRPFSEKNSGATPAYPAYPAAAKGPTREGRRRLLLQA</sequence>
<dbReference type="EMBL" id="CM023482">
    <property type="protein sequence ID" value="KAH6938322.1"/>
    <property type="molecule type" value="Genomic_DNA"/>
</dbReference>
<evidence type="ECO:0000313" key="1">
    <source>
        <dbReference type="EMBL" id="KAH6938322.1"/>
    </source>
</evidence>
<protein>
    <submittedName>
        <fullName evidence="1">Uncharacterized protein</fullName>
    </submittedName>
</protein>
<evidence type="ECO:0000313" key="2">
    <source>
        <dbReference type="Proteomes" id="UP000821845"/>
    </source>
</evidence>
<proteinExistence type="predicted"/>
<name>A0ACB7SWB3_HYAAI</name>
<reference evidence="1" key="1">
    <citation type="submission" date="2020-05" db="EMBL/GenBank/DDBJ databases">
        <title>Large-scale comparative analyses of tick genomes elucidate their genetic diversity and vector capacities.</title>
        <authorList>
            <person name="Jia N."/>
            <person name="Wang J."/>
            <person name="Shi W."/>
            <person name="Du L."/>
            <person name="Sun Y."/>
            <person name="Zhan W."/>
            <person name="Jiang J."/>
            <person name="Wang Q."/>
            <person name="Zhang B."/>
            <person name="Ji P."/>
            <person name="Sakyi L.B."/>
            <person name="Cui X."/>
            <person name="Yuan T."/>
            <person name="Jiang B."/>
            <person name="Yang W."/>
            <person name="Lam T.T.-Y."/>
            <person name="Chang Q."/>
            <person name="Ding S."/>
            <person name="Wang X."/>
            <person name="Zhu J."/>
            <person name="Ruan X."/>
            <person name="Zhao L."/>
            <person name="Wei J."/>
            <person name="Que T."/>
            <person name="Du C."/>
            <person name="Cheng J."/>
            <person name="Dai P."/>
            <person name="Han X."/>
            <person name="Huang E."/>
            <person name="Gao Y."/>
            <person name="Liu J."/>
            <person name="Shao H."/>
            <person name="Ye R."/>
            <person name="Li L."/>
            <person name="Wei W."/>
            <person name="Wang X."/>
            <person name="Wang C."/>
            <person name="Yang T."/>
            <person name="Huo Q."/>
            <person name="Li W."/>
            <person name="Guo W."/>
            <person name="Chen H."/>
            <person name="Zhou L."/>
            <person name="Ni X."/>
            <person name="Tian J."/>
            <person name="Zhou Y."/>
            <person name="Sheng Y."/>
            <person name="Liu T."/>
            <person name="Pan Y."/>
            <person name="Xia L."/>
            <person name="Li J."/>
            <person name="Zhao F."/>
            <person name="Cao W."/>
        </authorList>
    </citation>
    <scope>NUCLEOTIDE SEQUENCE</scope>
    <source>
        <strain evidence="1">Hyas-2018</strain>
    </source>
</reference>
<keyword evidence="2" id="KW-1185">Reference proteome</keyword>
<accession>A0ACB7SWB3</accession>
<organism evidence="1 2">
    <name type="scientific">Hyalomma asiaticum</name>
    <name type="common">Tick</name>
    <dbReference type="NCBI Taxonomy" id="266040"/>
    <lineage>
        <taxon>Eukaryota</taxon>
        <taxon>Metazoa</taxon>
        <taxon>Ecdysozoa</taxon>
        <taxon>Arthropoda</taxon>
        <taxon>Chelicerata</taxon>
        <taxon>Arachnida</taxon>
        <taxon>Acari</taxon>
        <taxon>Parasitiformes</taxon>
        <taxon>Ixodida</taxon>
        <taxon>Ixodoidea</taxon>
        <taxon>Ixodidae</taxon>
        <taxon>Hyalomminae</taxon>
        <taxon>Hyalomma</taxon>
    </lineage>
</organism>
<dbReference type="Proteomes" id="UP000821845">
    <property type="component" value="Chromosome 2"/>
</dbReference>